<reference evidence="4" key="1">
    <citation type="submission" date="2021-03" db="EMBL/GenBank/DDBJ databases">
        <authorList>
            <person name="Tagirdzhanova G."/>
        </authorList>
    </citation>
    <scope>NUCLEOTIDE SEQUENCE</scope>
</reference>
<keyword evidence="5" id="KW-1185">Reference proteome</keyword>
<gene>
    <name evidence="4" type="ORF">GOMPHAMPRED_002723</name>
</gene>
<evidence type="ECO:0000256" key="1">
    <source>
        <dbReference type="ARBA" id="ARBA00009049"/>
    </source>
</evidence>
<dbReference type="GO" id="GO:0007186">
    <property type="term" value="P:G protein-coupled receptor signaling pathway"/>
    <property type="evidence" value="ECO:0007669"/>
    <property type="project" value="TreeGrafter"/>
</dbReference>
<keyword evidence="3" id="KW-0143">Chaperone</keyword>
<dbReference type="Pfam" id="PF10165">
    <property type="entry name" value="Ric8"/>
    <property type="match status" value="1"/>
</dbReference>
<dbReference type="GO" id="GO:0005085">
    <property type="term" value="F:guanyl-nucleotide exchange factor activity"/>
    <property type="evidence" value="ECO:0007669"/>
    <property type="project" value="UniProtKB-KW"/>
</dbReference>
<comment type="caution">
    <text evidence="4">The sequence shown here is derived from an EMBL/GenBank/DDBJ whole genome shotgun (WGS) entry which is preliminary data.</text>
</comment>
<evidence type="ECO:0000313" key="4">
    <source>
        <dbReference type="EMBL" id="CAF9923053.1"/>
    </source>
</evidence>
<protein>
    <submittedName>
        <fullName evidence="4">Uncharacterized protein</fullName>
    </submittedName>
</protein>
<accession>A0A8H3FJE0</accession>
<name>A0A8H3FJE0_9LECA</name>
<evidence type="ECO:0000256" key="3">
    <source>
        <dbReference type="ARBA" id="ARBA00023186"/>
    </source>
</evidence>
<organism evidence="4 5">
    <name type="scientific">Gomphillus americanus</name>
    <dbReference type="NCBI Taxonomy" id="1940652"/>
    <lineage>
        <taxon>Eukaryota</taxon>
        <taxon>Fungi</taxon>
        <taxon>Dikarya</taxon>
        <taxon>Ascomycota</taxon>
        <taxon>Pezizomycotina</taxon>
        <taxon>Lecanoromycetes</taxon>
        <taxon>OSLEUM clade</taxon>
        <taxon>Ostropomycetidae</taxon>
        <taxon>Ostropales</taxon>
        <taxon>Graphidaceae</taxon>
        <taxon>Gomphilloideae</taxon>
        <taxon>Gomphillus</taxon>
    </lineage>
</organism>
<evidence type="ECO:0000256" key="2">
    <source>
        <dbReference type="ARBA" id="ARBA00022658"/>
    </source>
</evidence>
<dbReference type="PANTHER" id="PTHR12425:SF5">
    <property type="entry name" value="SYNEMBRYN"/>
    <property type="match status" value="1"/>
</dbReference>
<comment type="similarity">
    <text evidence="1">Belongs to the synembryn family.</text>
</comment>
<evidence type="ECO:0000313" key="5">
    <source>
        <dbReference type="Proteomes" id="UP000664169"/>
    </source>
</evidence>
<dbReference type="PANTHER" id="PTHR12425">
    <property type="entry name" value="SYNEMBRYN"/>
    <property type="match status" value="1"/>
</dbReference>
<dbReference type="InterPro" id="IPR019318">
    <property type="entry name" value="Gua_nucleotide_exch_fac_Ric8"/>
</dbReference>
<dbReference type="AlphaFoldDB" id="A0A8H3FJE0"/>
<dbReference type="GO" id="GO:0005737">
    <property type="term" value="C:cytoplasm"/>
    <property type="evidence" value="ECO:0007669"/>
    <property type="project" value="TreeGrafter"/>
</dbReference>
<proteinExistence type="inferred from homology"/>
<sequence length="464" mass="52373">MAVQSSSSPQPSELTLPIQSSTKLDEVTRLLGILRDDLEKKTLLPPQRNQLLDQLKVLARDAQDAEALYTKERDNRDDEFLGSRLLFLCTYETKVDYTDLFKNNGLAESLNQNLARHAKYFAKLGKLPAAAMNSMSLSETLKLFYNLSNFYPDQIPGLTRSLLPICKIFTTIKLPYPPLQPPVSYIINSLLNLDLEDKRAHIFATNPLFPKFDPRCNVNRLYSVLDQSIRHYTEEQLESMAAPLLTLIRHVYSFAPPGIQEHMRSIMLPSDEDRNTPLGRTETFSSYLLRLSLAGGAPQIRDSIQNLLFELSDKDAKKFVQNVGYGFAAGFLFSHNLTVPESATEAGSTLEDADAERVLLDDTSKNSVDGDKTPQLIDAEQAFKPKKMIPVNPVTGQRLDREGEEELPIPEMTQEEKEREAERLFVLFERLKATGVVNVENPVIKAYQEGRVQELPHGEEELSD</sequence>
<dbReference type="EMBL" id="CAJPDQ010000019">
    <property type="protein sequence ID" value="CAF9923053.1"/>
    <property type="molecule type" value="Genomic_DNA"/>
</dbReference>
<keyword evidence="2" id="KW-0344">Guanine-nucleotide releasing factor</keyword>
<dbReference type="GO" id="GO:0001965">
    <property type="term" value="F:G-protein alpha-subunit binding"/>
    <property type="evidence" value="ECO:0007669"/>
    <property type="project" value="TreeGrafter"/>
</dbReference>
<dbReference type="OrthoDB" id="5585685at2759"/>
<dbReference type="Proteomes" id="UP000664169">
    <property type="component" value="Unassembled WGS sequence"/>
</dbReference>